<dbReference type="AlphaFoldDB" id="A0A914E2B4"/>
<name>A0A914E2B4_9BILA</name>
<feature type="transmembrane region" description="Helical" evidence="1">
    <location>
        <begin position="64"/>
        <end position="84"/>
    </location>
</feature>
<feature type="transmembrane region" description="Helical" evidence="1">
    <location>
        <begin position="153"/>
        <end position="171"/>
    </location>
</feature>
<keyword evidence="1" id="KW-0812">Transmembrane</keyword>
<dbReference type="WBParaSite" id="ACRNAN_scaffold5263.g27561.t1">
    <property type="protein sequence ID" value="ACRNAN_scaffold5263.g27561.t1"/>
    <property type="gene ID" value="ACRNAN_scaffold5263.g27561"/>
</dbReference>
<sequence>MFDIIQQDEQPLKQMTPQNFCTFIHDISQTLTKFLLHIMYIPVVTLILITLFGKEKNEDAKWFVFHTAILNLILGIAMEITYLYPDYTKIKVIQIIQHWSLENSSSQTLGFEFLSQSSSLSMMNQTFPTVMPKSSHFLLFAYMLLDDWQYPMYQLYVILDTLITLIVLRTYRNALKKILSCAMKTLKIRVYKTHDLSMYKKTTSINQWTRVTKSTK</sequence>
<protein>
    <submittedName>
        <fullName evidence="3">Uncharacterized protein</fullName>
    </submittedName>
</protein>
<keyword evidence="2" id="KW-1185">Reference proteome</keyword>
<evidence type="ECO:0000256" key="1">
    <source>
        <dbReference type="SAM" id="Phobius"/>
    </source>
</evidence>
<feature type="transmembrane region" description="Helical" evidence="1">
    <location>
        <begin position="34"/>
        <end position="52"/>
    </location>
</feature>
<evidence type="ECO:0000313" key="3">
    <source>
        <dbReference type="WBParaSite" id="ACRNAN_scaffold5263.g27561.t1"/>
    </source>
</evidence>
<reference evidence="3" key="1">
    <citation type="submission" date="2022-11" db="UniProtKB">
        <authorList>
            <consortium name="WormBaseParasite"/>
        </authorList>
    </citation>
    <scope>IDENTIFICATION</scope>
</reference>
<organism evidence="2 3">
    <name type="scientific">Acrobeloides nanus</name>
    <dbReference type="NCBI Taxonomy" id="290746"/>
    <lineage>
        <taxon>Eukaryota</taxon>
        <taxon>Metazoa</taxon>
        <taxon>Ecdysozoa</taxon>
        <taxon>Nematoda</taxon>
        <taxon>Chromadorea</taxon>
        <taxon>Rhabditida</taxon>
        <taxon>Tylenchina</taxon>
        <taxon>Cephalobomorpha</taxon>
        <taxon>Cephaloboidea</taxon>
        <taxon>Cephalobidae</taxon>
        <taxon>Acrobeloides</taxon>
    </lineage>
</organism>
<evidence type="ECO:0000313" key="2">
    <source>
        <dbReference type="Proteomes" id="UP000887540"/>
    </source>
</evidence>
<keyword evidence="1" id="KW-0472">Membrane</keyword>
<proteinExistence type="predicted"/>
<keyword evidence="1" id="KW-1133">Transmembrane helix</keyword>
<accession>A0A914E2B4</accession>
<dbReference type="Proteomes" id="UP000887540">
    <property type="component" value="Unplaced"/>
</dbReference>